<name>A0A2T6BAH2_9RHOB</name>
<dbReference type="RefSeq" id="WP_107974390.1">
    <property type="nucleotide sequence ID" value="NZ_BMEZ01000001.1"/>
</dbReference>
<dbReference type="OrthoDB" id="7875126at2"/>
<comment type="caution">
    <text evidence="2">The sequence shown here is derived from an EMBL/GenBank/DDBJ whole genome shotgun (WGS) entry which is preliminary data.</text>
</comment>
<sequence>MQSIKAAALTLILAAPVAAQQSGTDGADTERLQSCTRQAQLVAGAVEARADGVSQRRARRGLRKELGPEAAEMLSAWIYSLPEEQLTPAVGDAWQAQCIAALEQLANE</sequence>
<gene>
    <name evidence="2" type="ORF">C8N44_101319</name>
</gene>
<evidence type="ECO:0000256" key="1">
    <source>
        <dbReference type="SAM" id="SignalP"/>
    </source>
</evidence>
<protein>
    <recommendedName>
        <fullName evidence="4">HdeA/HdeB family protein</fullName>
    </recommendedName>
</protein>
<evidence type="ECO:0000313" key="2">
    <source>
        <dbReference type="EMBL" id="PTX53028.1"/>
    </source>
</evidence>
<proteinExistence type="predicted"/>
<accession>A0A2T6BAH2</accession>
<evidence type="ECO:0000313" key="3">
    <source>
        <dbReference type="Proteomes" id="UP000244069"/>
    </source>
</evidence>
<dbReference type="AlphaFoldDB" id="A0A2T6BAH2"/>
<keyword evidence="1" id="KW-0732">Signal</keyword>
<feature type="chain" id="PRO_5015742262" description="HdeA/HdeB family protein" evidence="1">
    <location>
        <begin position="22"/>
        <end position="108"/>
    </location>
</feature>
<evidence type="ECO:0008006" key="4">
    <source>
        <dbReference type="Google" id="ProtNLM"/>
    </source>
</evidence>
<feature type="signal peptide" evidence="1">
    <location>
        <begin position="1"/>
        <end position="21"/>
    </location>
</feature>
<dbReference type="EMBL" id="QBKN01000001">
    <property type="protein sequence ID" value="PTX53028.1"/>
    <property type="molecule type" value="Genomic_DNA"/>
</dbReference>
<reference evidence="2 3" key="1">
    <citation type="submission" date="2018-04" db="EMBL/GenBank/DDBJ databases">
        <title>Genomic Encyclopedia of Archaeal and Bacterial Type Strains, Phase II (KMG-II): from individual species to whole genera.</title>
        <authorList>
            <person name="Goeker M."/>
        </authorList>
    </citation>
    <scope>NUCLEOTIDE SEQUENCE [LARGE SCALE GENOMIC DNA]</scope>
    <source>
        <strain evidence="2 3">DSM 29329</strain>
    </source>
</reference>
<keyword evidence="3" id="KW-1185">Reference proteome</keyword>
<dbReference type="Proteomes" id="UP000244069">
    <property type="component" value="Unassembled WGS sequence"/>
</dbReference>
<organism evidence="2 3">
    <name type="scientific">Allosediminivita pacifica</name>
    <dbReference type="NCBI Taxonomy" id="1267769"/>
    <lineage>
        <taxon>Bacteria</taxon>
        <taxon>Pseudomonadati</taxon>
        <taxon>Pseudomonadota</taxon>
        <taxon>Alphaproteobacteria</taxon>
        <taxon>Rhodobacterales</taxon>
        <taxon>Paracoccaceae</taxon>
        <taxon>Allosediminivita</taxon>
    </lineage>
</organism>